<keyword evidence="1" id="KW-1133">Transmembrane helix</keyword>
<dbReference type="OrthoDB" id="8563639at2"/>
<accession>A0A0D7K9G4</accession>
<sequence>MFYAISWFVSLSLLAIWSLLCWGVHAFTVWAMSSAGALATGAAGAASVQAVLLPAWLQGWIPPELLQTLESWVTSAGPMLQGVLESVPALAGAVTVLAWGIWGLGAIFLLALAVGVHVLISLIKRNGRSLEQVAQTARSRMAQGG</sequence>
<comment type="caution">
    <text evidence="2">The sequence shown here is derived from an EMBL/GenBank/DDBJ whole genome shotgun (WGS) entry which is preliminary data.</text>
</comment>
<reference evidence="2 3" key="1">
    <citation type="submission" date="2014-12" db="EMBL/GenBank/DDBJ databases">
        <title>Isolation of bacteria from lake water.</title>
        <authorList>
            <person name="Sheng K.-Y."/>
            <person name="Chin P.-S."/>
            <person name="Chan K.-G."/>
            <person name="Tan G.S."/>
        </authorList>
    </citation>
    <scope>NUCLEOTIDE SEQUENCE [LARGE SCALE GENOMIC DNA]</scope>
    <source>
        <strain evidence="2 3">KY4</strain>
    </source>
</reference>
<name>A0A0D7K9G4_9BURK</name>
<dbReference type="AlphaFoldDB" id="A0A0D7K9G4"/>
<dbReference type="RefSeq" id="WP_044399875.1">
    <property type="nucleotide sequence ID" value="NZ_JBKBXS010000018.1"/>
</dbReference>
<evidence type="ECO:0000313" key="2">
    <source>
        <dbReference type="EMBL" id="KJA09768.1"/>
    </source>
</evidence>
<dbReference type="PATRIC" id="fig|80878.5.peg.2799"/>
<keyword evidence="3" id="KW-1185">Reference proteome</keyword>
<keyword evidence="1" id="KW-0472">Membrane</keyword>
<evidence type="ECO:0000256" key="1">
    <source>
        <dbReference type="SAM" id="Phobius"/>
    </source>
</evidence>
<gene>
    <name evidence="2" type="ORF">RP29_14520</name>
</gene>
<organism evidence="2 3">
    <name type="scientific">Acidovorax temperans</name>
    <dbReference type="NCBI Taxonomy" id="80878"/>
    <lineage>
        <taxon>Bacteria</taxon>
        <taxon>Pseudomonadati</taxon>
        <taxon>Pseudomonadota</taxon>
        <taxon>Betaproteobacteria</taxon>
        <taxon>Burkholderiales</taxon>
        <taxon>Comamonadaceae</taxon>
        <taxon>Acidovorax</taxon>
    </lineage>
</organism>
<dbReference type="Proteomes" id="UP000032566">
    <property type="component" value="Unassembled WGS sequence"/>
</dbReference>
<keyword evidence="1" id="KW-0812">Transmembrane</keyword>
<feature type="transmembrane region" description="Helical" evidence="1">
    <location>
        <begin position="96"/>
        <end position="120"/>
    </location>
</feature>
<evidence type="ECO:0000313" key="3">
    <source>
        <dbReference type="Proteomes" id="UP000032566"/>
    </source>
</evidence>
<dbReference type="EMBL" id="JXYQ01000051">
    <property type="protein sequence ID" value="KJA09768.1"/>
    <property type="molecule type" value="Genomic_DNA"/>
</dbReference>
<protein>
    <submittedName>
        <fullName evidence="2">Uncharacterized protein</fullName>
    </submittedName>
</protein>
<proteinExistence type="predicted"/>